<keyword evidence="2" id="KW-0863">Zinc-finger</keyword>
<gene>
    <name evidence="6" type="ORF">I7X43_15125</name>
</gene>
<keyword evidence="3" id="KW-0862">Zinc</keyword>
<reference evidence="6" key="1">
    <citation type="submission" date="2020-12" db="EMBL/GenBank/DDBJ databases">
        <title>The genome sequence of Inhella sp. 4Y17.</title>
        <authorList>
            <person name="Liu Y."/>
        </authorList>
    </citation>
    <scope>NUCLEOTIDE SEQUENCE</scope>
    <source>
        <strain evidence="6">4Y10</strain>
    </source>
</reference>
<comment type="caution">
    <text evidence="6">The sequence shown here is derived from an EMBL/GenBank/DDBJ whole genome shotgun (WGS) entry which is preliminary data.</text>
</comment>
<name>A0A931J026_9BURK</name>
<proteinExistence type="predicted"/>
<dbReference type="PANTHER" id="PTHR33823:SF4">
    <property type="entry name" value="GENERAL STRESS PROTEIN 16O"/>
    <property type="match status" value="1"/>
</dbReference>
<dbReference type="EMBL" id="JAEDAL010000010">
    <property type="protein sequence ID" value="MBH9554175.1"/>
    <property type="molecule type" value="Genomic_DNA"/>
</dbReference>
<dbReference type="PANTHER" id="PTHR33823">
    <property type="entry name" value="RNA POLYMERASE-BINDING TRANSCRIPTION FACTOR DKSA-RELATED"/>
    <property type="match status" value="1"/>
</dbReference>
<evidence type="ECO:0000259" key="5">
    <source>
        <dbReference type="Pfam" id="PF01258"/>
    </source>
</evidence>
<dbReference type="AlphaFoldDB" id="A0A931J026"/>
<evidence type="ECO:0000256" key="3">
    <source>
        <dbReference type="ARBA" id="ARBA00022833"/>
    </source>
</evidence>
<evidence type="ECO:0000256" key="2">
    <source>
        <dbReference type="ARBA" id="ARBA00022771"/>
    </source>
</evidence>
<dbReference type="InterPro" id="IPR000962">
    <property type="entry name" value="Znf_DskA_TraR"/>
</dbReference>
<evidence type="ECO:0000313" key="7">
    <source>
        <dbReference type="Proteomes" id="UP000620139"/>
    </source>
</evidence>
<organism evidence="6 7">
    <name type="scientific">Inhella gelatinilytica</name>
    <dbReference type="NCBI Taxonomy" id="2795030"/>
    <lineage>
        <taxon>Bacteria</taxon>
        <taxon>Pseudomonadati</taxon>
        <taxon>Pseudomonadota</taxon>
        <taxon>Betaproteobacteria</taxon>
        <taxon>Burkholderiales</taxon>
        <taxon>Sphaerotilaceae</taxon>
        <taxon>Inhella</taxon>
    </lineage>
</organism>
<keyword evidence="7" id="KW-1185">Reference proteome</keyword>
<protein>
    <submittedName>
        <fullName evidence="6">TraR/DksA family transcriptional regulator</fullName>
    </submittedName>
</protein>
<feature type="domain" description="Zinc finger DksA/TraR C4-type" evidence="5">
    <location>
        <begin position="86"/>
        <end position="121"/>
    </location>
</feature>
<evidence type="ECO:0000256" key="4">
    <source>
        <dbReference type="PROSITE-ProRule" id="PRU00510"/>
    </source>
</evidence>
<feature type="zinc finger region" description="dksA C4-type" evidence="4">
    <location>
        <begin position="91"/>
        <end position="115"/>
    </location>
</feature>
<dbReference type="Pfam" id="PF01258">
    <property type="entry name" value="zf-dskA_traR"/>
    <property type="match status" value="1"/>
</dbReference>
<dbReference type="Proteomes" id="UP000620139">
    <property type="component" value="Unassembled WGS sequence"/>
</dbReference>
<sequence length="122" mass="13455">MNSPLTAAQQAWIEAELHLQQTALEREQTLQSGGVSRVEQAAQLLADDPDAPREHEGDREVTLELADRLMGDARALNDALLRLRGGDYGLCTDCGSNIPFDRLKAQPTALRCIACQERAEQR</sequence>
<dbReference type="SUPFAM" id="SSF57716">
    <property type="entry name" value="Glucocorticoid receptor-like (DNA-binding domain)"/>
    <property type="match status" value="1"/>
</dbReference>
<keyword evidence="1" id="KW-0479">Metal-binding</keyword>
<dbReference type="PROSITE" id="PS51128">
    <property type="entry name" value="ZF_DKSA_2"/>
    <property type="match status" value="1"/>
</dbReference>
<dbReference type="RefSeq" id="WP_198101791.1">
    <property type="nucleotide sequence ID" value="NZ_JAEDAL010000010.1"/>
</dbReference>
<evidence type="ECO:0000313" key="6">
    <source>
        <dbReference type="EMBL" id="MBH9554175.1"/>
    </source>
</evidence>
<accession>A0A931J026</accession>
<evidence type="ECO:0000256" key="1">
    <source>
        <dbReference type="ARBA" id="ARBA00022723"/>
    </source>
</evidence>
<dbReference type="GO" id="GO:0008270">
    <property type="term" value="F:zinc ion binding"/>
    <property type="evidence" value="ECO:0007669"/>
    <property type="project" value="UniProtKB-KW"/>
</dbReference>
<dbReference type="Gene3D" id="1.20.120.910">
    <property type="entry name" value="DksA, coiled-coil domain"/>
    <property type="match status" value="1"/>
</dbReference>